<keyword evidence="1" id="KW-1133">Transmembrane helix</keyword>
<sequence length="357" mass="38108">MRPGTTRCHARRVEFPAQNFVSAPADWALVGHSRRVRAATVTHGQFDTTLRSCEGYAGHSAEEALKRRREEQVRKYISALATAVAAAVMAAGLVGTTTQSAAGAGGFGSFQVVCRSSHTNSDDPIVFPRQSGAAHQHDFFGNRSTNAFSTDASLAGKPTTCSRPGDTAAYWTPTLLNNGRRVAPDRVIAYYRTSGIRNIDSIRPFPPGLQMIAGSATATASNPQPTRITNWNCGDGVQGTAGVPASCPNNPLRLRLEFPNCWNGRNLDSADHKSHMAYARSGGCPSTHPVPVPALSLNFRWKIGGSLSGVRLSSGGVYSGHADFWNAWNQRAQAQLVRDCLNAGRVCNSSISDAPKA</sequence>
<keyword evidence="1" id="KW-0812">Transmembrane</keyword>
<proteinExistence type="predicted"/>
<dbReference type="PANTHER" id="PTHR43662:SF3">
    <property type="entry name" value="DOMAIN PROTEIN, PUTATIVE (AFU_ORTHOLOGUE AFUA_6G11970)-RELATED"/>
    <property type="match status" value="1"/>
</dbReference>
<dbReference type="InterPro" id="IPR018535">
    <property type="entry name" value="DUF1996"/>
</dbReference>
<gene>
    <name evidence="3" type="ORF">AVDCRST_MAG75-2298</name>
</gene>
<dbReference type="Pfam" id="PF09362">
    <property type="entry name" value="DUF1996"/>
    <property type="match status" value="1"/>
</dbReference>
<keyword evidence="1" id="KW-0472">Membrane</keyword>
<feature type="transmembrane region" description="Helical" evidence="1">
    <location>
        <begin position="76"/>
        <end position="94"/>
    </location>
</feature>
<dbReference type="EMBL" id="CADCUO010000159">
    <property type="protein sequence ID" value="CAA9403706.1"/>
    <property type="molecule type" value="Genomic_DNA"/>
</dbReference>
<evidence type="ECO:0000313" key="3">
    <source>
        <dbReference type="EMBL" id="CAA9403706.1"/>
    </source>
</evidence>
<dbReference type="AlphaFoldDB" id="A0A6J4P4X0"/>
<evidence type="ECO:0000259" key="2">
    <source>
        <dbReference type="Pfam" id="PF09362"/>
    </source>
</evidence>
<name>A0A6J4P4X0_9ACTN</name>
<organism evidence="3">
    <name type="scientific">uncultured Propionibacteriaceae bacterium</name>
    <dbReference type="NCBI Taxonomy" id="257457"/>
    <lineage>
        <taxon>Bacteria</taxon>
        <taxon>Bacillati</taxon>
        <taxon>Actinomycetota</taxon>
        <taxon>Actinomycetes</taxon>
        <taxon>Propionibacteriales</taxon>
        <taxon>Propionibacteriaceae</taxon>
        <taxon>environmental samples</taxon>
    </lineage>
</organism>
<protein>
    <submittedName>
        <fullName evidence="3">Putative secreted protein</fullName>
    </submittedName>
</protein>
<evidence type="ECO:0000256" key="1">
    <source>
        <dbReference type="SAM" id="Phobius"/>
    </source>
</evidence>
<feature type="domain" description="DUF1996" evidence="2">
    <location>
        <begin position="123"/>
        <end position="328"/>
    </location>
</feature>
<reference evidence="3" key="1">
    <citation type="submission" date="2020-02" db="EMBL/GenBank/DDBJ databases">
        <authorList>
            <person name="Meier V. D."/>
        </authorList>
    </citation>
    <scope>NUCLEOTIDE SEQUENCE</scope>
    <source>
        <strain evidence="3">AVDCRST_MAG75</strain>
    </source>
</reference>
<accession>A0A6J4P4X0</accession>
<dbReference type="PANTHER" id="PTHR43662">
    <property type="match status" value="1"/>
</dbReference>